<dbReference type="EMBL" id="JARKIE010000046">
    <property type="protein sequence ID" value="KAJ7693450.1"/>
    <property type="molecule type" value="Genomic_DNA"/>
</dbReference>
<protein>
    <submittedName>
        <fullName evidence="2">Uncharacterized protein</fullName>
    </submittedName>
</protein>
<keyword evidence="3" id="KW-1185">Reference proteome</keyword>
<organism evidence="2 3">
    <name type="scientific">Mycena rosella</name>
    <name type="common">Pink bonnet</name>
    <name type="synonym">Agaricus rosellus</name>
    <dbReference type="NCBI Taxonomy" id="1033263"/>
    <lineage>
        <taxon>Eukaryota</taxon>
        <taxon>Fungi</taxon>
        <taxon>Dikarya</taxon>
        <taxon>Basidiomycota</taxon>
        <taxon>Agaricomycotina</taxon>
        <taxon>Agaricomycetes</taxon>
        <taxon>Agaricomycetidae</taxon>
        <taxon>Agaricales</taxon>
        <taxon>Marasmiineae</taxon>
        <taxon>Mycenaceae</taxon>
        <taxon>Mycena</taxon>
    </lineage>
</organism>
<evidence type="ECO:0000313" key="2">
    <source>
        <dbReference type="EMBL" id="KAJ7693450.1"/>
    </source>
</evidence>
<feature type="region of interest" description="Disordered" evidence="1">
    <location>
        <begin position="136"/>
        <end position="156"/>
    </location>
</feature>
<reference evidence="2" key="1">
    <citation type="submission" date="2023-03" db="EMBL/GenBank/DDBJ databases">
        <title>Massive genome expansion in bonnet fungi (Mycena s.s.) driven by repeated elements and novel gene families across ecological guilds.</title>
        <authorList>
            <consortium name="Lawrence Berkeley National Laboratory"/>
            <person name="Harder C.B."/>
            <person name="Miyauchi S."/>
            <person name="Viragh M."/>
            <person name="Kuo A."/>
            <person name="Thoen E."/>
            <person name="Andreopoulos B."/>
            <person name="Lu D."/>
            <person name="Skrede I."/>
            <person name="Drula E."/>
            <person name="Henrissat B."/>
            <person name="Morin E."/>
            <person name="Kohler A."/>
            <person name="Barry K."/>
            <person name="LaButti K."/>
            <person name="Morin E."/>
            <person name="Salamov A."/>
            <person name="Lipzen A."/>
            <person name="Mereny Z."/>
            <person name="Hegedus B."/>
            <person name="Baldrian P."/>
            <person name="Stursova M."/>
            <person name="Weitz H."/>
            <person name="Taylor A."/>
            <person name="Grigoriev I.V."/>
            <person name="Nagy L.G."/>
            <person name="Martin F."/>
            <person name="Kauserud H."/>
        </authorList>
    </citation>
    <scope>NUCLEOTIDE SEQUENCE</scope>
    <source>
        <strain evidence="2">CBHHK067</strain>
    </source>
</reference>
<dbReference type="Proteomes" id="UP001221757">
    <property type="component" value="Unassembled WGS sequence"/>
</dbReference>
<evidence type="ECO:0000256" key="1">
    <source>
        <dbReference type="SAM" id="MobiDB-lite"/>
    </source>
</evidence>
<dbReference type="AlphaFoldDB" id="A0AAD7GG91"/>
<comment type="caution">
    <text evidence="2">The sequence shown here is derived from an EMBL/GenBank/DDBJ whole genome shotgun (WGS) entry which is preliminary data.</text>
</comment>
<evidence type="ECO:0000313" key="3">
    <source>
        <dbReference type="Proteomes" id="UP001221757"/>
    </source>
</evidence>
<sequence length="215" mass="23547">MVAFFRAPAETFEPGRSLELYEGSEAFPRPSRGRAATVYFQLLSGGVHDTTPYVLSWPPSIATPSLCSPSDASPASDSSSVYYTPPATSTFSPTSTLSTPPTDHSLMASPQEPKIAALDLIDLSDDENFPPLQAKFPHAKAPLGRPAGHRRRVPQAREPRLKGWARLRRNAPPALRMAAIEQEFGDEDGLVKPQPQLALRMENSMEQRRRCSTCS</sequence>
<name>A0AAD7GG91_MYCRO</name>
<proteinExistence type="predicted"/>
<accession>A0AAD7GG91</accession>
<gene>
    <name evidence="2" type="ORF">B0H17DRAFT_1060230</name>
</gene>